<dbReference type="SUPFAM" id="SSF54211">
    <property type="entry name" value="Ribosomal protein S5 domain 2-like"/>
    <property type="match status" value="1"/>
</dbReference>
<dbReference type="EMBL" id="BARS01057349">
    <property type="protein sequence ID" value="GAG50618.1"/>
    <property type="molecule type" value="Genomic_DNA"/>
</dbReference>
<dbReference type="Gene3D" id="3.30.230.60">
    <property type="entry name" value="Formaldehyde-activating enzyme"/>
    <property type="match status" value="1"/>
</dbReference>
<evidence type="ECO:0000259" key="2">
    <source>
        <dbReference type="Pfam" id="PF08714"/>
    </source>
</evidence>
<dbReference type="GO" id="GO:0016840">
    <property type="term" value="F:carbon-nitrogen lyase activity"/>
    <property type="evidence" value="ECO:0007669"/>
    <property type="project" value="InterPro"/>
</dbReference>
<dbReference type="Pfam" id="PF08714">
    <property type="entry name" value="Fae"/>
    <property type="match status" value="1"/>
</dbReference>
<dbReference type="InterPro" id="IPR037075">
    <property type="entry name" value="HCHO-activating_enzyme_sf"/>
</dbReference>
<organism evidence="3">
    <name type="scientific">marine sediment metagenome</name>
    <dbReference type="NCBI Taxonomy" id="412755"/>
    <lineage>
        <taxon>unclassified sequences</taxon>
        <taxon>metagenomes</taxon>
        <taxon>ecological metagenomes</taxon>
    </lineage>
</organism>
<keyword evidence="1" id="KW-0456">Lyase</keyword>
<feature type="non-terminal residue" evidence="3">
    <location>
        <position position="1"/>
    </location>
</feature>
<protein>
    <recommendedName>
        <fullName evidence="2">Formaldehyde-activating enzyme domain-containing protein</fullName>
    </recommendedName>
</protein>
<dbReference type="InterPro" id="IPR020568">
    <property type="entry name" value="Ribosomal_Su5_D2-typ_SF"/>
</dbReference>
<proteinExistence type="predicted"/>
<dbReference type="GO" id="GO:0016051">
    <property type="term" value="P:carbohydrate biosynthetic process"/>
    <property type="evidence" value="ECO:0007669"/>
    <property type="project" value="InterPro"/>
</dbReference>
<dbReference type="InterPro" id="IPR014826">
    <property type="entry name" value="HCHO-activating_enzyme"/>
</dbReference>
<feature type="domain" description="Formaldehyde-activating enzyme" evidence="2">
    <location>
        <begin position="1"/>
        <end position="94"/>
    </location>
</feature>
<reference evidence="3" key="1">
    <citation type="journal article" date="2014" name="Front. Microbiol.">
        <title>High frequency of phylogenetically diverse reductive dehalogenase-homologous genes in deep subseafloor sedimentary metagenomes.</title>
        <authorList>
            <person name="Kawai M."/>
            <person name="Futagami T."/>
            <person name="Toyoda A."/>
            <person name="Takaki Y."/>
            <person name="Nishi S."/>
            <person name="Hori S."/>
            <person name="Arai W."/>
            <person name="Tsubouchi T."/>
            <person name="Morono Y."/>
            <person name="Uchiyama I."/>
            <person name="Ito T."/>
            <person name="Fujiyama A."/>
            <person name="Inagaki F."/>
            <person name="Takami H."/>
        </authorList>
    </citation>
    <scope>NUCLEOTIDE SEQUENCE</scope>
    <source>
        <strain evidence="3">Expedition CK06-06</strain>
    </source>
</reference>
<sequence>TVRTKKQARHIYENAVEGIVMAIESSLADGFLPEGALDDLVMIVNAFVHPSAANRRRIAINNYKATRSAIRKAIEGRPTVEELLDEKEAARHPLRYAP</sequence>
<name>X0YQA5_9ZZZZ</name>
<comment type="caution">
    <text evidence="3">The sequence shown here is derived from an EMBL/GenBank/DDBJ whole genome shotgun (WGS) entry which is preliminary data.</text>
</comment>
<evidence type="ECO:0000313" key="3">
    <source>
        <dbReference type="EMBL" id="GAG50618.1"/>
    </source>
</evidence>
<gene>
    <name evidence="3" type="ORF">S01H1_84115</name>
</gene>
<dbReference type="AlphaFoldDB" id="X0YQA5"/>
<evidence type="ECO:0000256" key="1">
    <source>
        <dbReference type="ARBA" id="ARBA00023239"/>
    </source>
</evidence>
<accession>X0YQA5</accession>